<gene>
    <name evidence="2" type="ORF">H8K52_04595</name>
</gene>
<sequence>MAILDNFGRHFRAPSWRNFLSCLLVLGALMSAHAQSLQTNKVTLLVRELRNDQGEVIPVKDDIRQLFLYFEREAHVSFEVRYFPMSRLLNHVKNGEGIAFGLSKNTERLETMQFSEFIYANYVWLVTAKEQRFNFTQLADLRGKTIGVIRGVSYGDDFDCNKNILFTIEEDTASHVARLKKLSMGRMDVMLFGARQSDPREVEALLRHMQVVDKSHVLDAKETAFTVLDKPLRIDELHFAASLHKHDAIIKRLNAAIARGKKNGAILRILTPK</sequence>
<dbReference type="SUPFAM" id="SSF53850">
    <property type="entry name" value="Periplasmic binding protein-like II"/>
    <property type="match status" value="1"/>
</dbReference>
<feature type="chain" id="PRO_5045518078" evidence="1">
    <location>
        <begin position="35"/>
        <end position="273"/>
    </location>
</feature>
<organism evidence="2 3">
    <name type="scientific">Undibacterium seohonense</name>
    <dbReference type="NCBI Taxonomy" id="1344950"/>
    <lineage>
        <taxon>Bacteria</taxon>
        <taxon>Pseudomonadati</taxon>
        <taxon>Pseudomonadota</taxon>
        <taxon>Betaproteobacteria</taxon>
        <taxon>Burkholderiales</taxon>
        <taxon>Oxalobacteraceae</taxon>
        <taxon>Undibacterium</taxon>
    </lineage>
</organism>
<comment type="caution">
    <text evidence="2">The sequence shown here is derived from an EMBL/GenBank/DDBJ whole genome shotgun (WGS) entry which is preliminary data.</text>
</comment>
<evidence type="ECO:0000313" key="2">
    <source>
        <dbReference type="EMBL" id="MBC3806624.1"/>
    </source>
</evidence>
<evidence type="ECO:0000313" key="3">
    <source>
        <dbReference type="Proteomes" id="UP000648257"/>
    </source>
</evidence>
<protein>
    <submittedName>
        <fullName evidence="2">Transporter substrate-binding domain-containing protein</fullName>
    </submittedName>
</protein>
<keyword evidence="1" id="KW-0732">Signal</keyword>
<dbReference type="EMBL" id="JACOFW010000003">
    <property type="protein sequence ID" value="MBC3806624.1"/>
    <property type="molecule type" value="Genomic_DNA"/>
</dbReference>
<feature type="signal peptide" evidence="1">
    <location>
        <begin position="1"/>
        <end position="34"/>
    </location>
</feature>
<evidence type="ECO:0000256" key="1">
    <source>
        <dbReference type="SAM" id="SignalP"/>
    </source>
</evidence>
<keyword evidence="3" id="KW-1185">Reference proteome</keyword>
<dbReference type="Proteomes" id="UP000648257">
    <property type="component" value="Unassembled WGS sequence"/>
</dbReference>
<name>A0ABR6X2R5_9BURK</name>
<proteinExistence type="predicted"/>
<dbReference type="Gene3D" id="3.40.190.10">
    <property type="entry name" value="Periplasmic binding protein-like II"/>
    <property type="match status" value="2"/>
</dbReference>
<accession>A0ABR6X2R5</accession>
<reference evidence="2 3" key="1">
    <citation type="submission" date="2020-08" db="EMBL/GenBank/DDBJ databases">
        <title>Novel species isolated from subtropical streams in China.</title>
        <authorList>
            <person name="Lu H."/>
        </authorList>
    </citation>
    <scope>NUCLEOTIDE SEQUENCE [LARGE SCALE GENOMIC DNA]</scope>
    <source>
        <strain evidence="2 3">KACC 16656</strain>
    </source>
</reference>
<dbReference type="RefSeq" id="WP_186921704.1">
    <property type="nucleotide sequence ID" value="NZ_JACOFW010000003.1"/>
</dbReference>